<feature type="domain" description="P-type ATPase A" evidence="9">
    <location>
        <begin position="132"/>
        <end position="231"/>
    </location>
</feature>
<proteinExistence type="inferred from homology"/>
<evidence type="ECO:0000256" key="6">
    <source>
        <dbReference type="ARBA" id="ARBA00022989"/>
    </source>
</evidence>
<protein>
    <submittedName>
        <fullName evidence="10">Cation-translocating P-type ATPase</fullName>
    </submittedName>
</protein>
<dbReference type="Pfam" id="PF00122">
    <property type="entry name" value="E1-E2_ATPase"/>
    <property type="match status" value="1"/>
</dbReference>
<feature type="transmembrane region" description="Helical" evidence="8">
    <location>
        <begin position="47"/>
        <end position="67"/>
    </location>
</feature>
<dbReference type="GO" id="GO:0005524">
    <property type="term" value="F:ATP binding"/>
    <property type="evidence" value="ECO:0007669"/>
    <property type="project" value="InterPro"/>
</dbReference>
<dbReference type="GO" id="GO:0016020">
    <property type="term" value="C:membrane"/>
    <property type="evidence" value="ECO:0007669"/>
    <property type="project" value="UniProtKB-SubCell"/>
</dbReference>
<dbReference type="InterPro" id="IPR023299">
    <property type="entry name" value="ATPase_P-typ_cyto_dom_N"/>
</dbReference>
<dbReference type="InterPro" id="IPR001757">
    <property type="entry name" value="P_typ_ATPase"/>
</dbReference>
<evidence type="ECO:0000256" key="8">
    <source>
        <dbReference type="SAM" id="Phobius"/>
    </source>
</evidence>
<dbReference type="SUPFAM" id="SSF81660">
    <property type="entry name" value="Metal cation-transporting ATPase, ATP-binding domain N"/>
    <property type="match status" value="1"/>
</dbReference>
<dbReference type="EMBL" id="CP036172">
    <property type="protein sequence ID" value="QSZ66173.1"/>
    <property type="molecule type" value="Genomic_DNA"/>
</dbReference>
<evidence type="ECO:0000259" key="9">
    <source>
        <dbReference type="Pfam" id="PF00122"/>
    </source>
</evidence>
<evidence type="ECO:0000313" key="11">
    <source>
        <dbReference type="Proteomes" id="UP001042704"/>
    </source>
</evidence>
<evidence type="ECO:0000256" key="4">
    <source>
        <dbReference type="ARBA" id="ARBA00022723"/>
    </source>
</evidence>
<dbReference type="SFLD" id="SFLDG00002">
    <property type="entry name" value="C1.7:_P-type_atpase_like"/>
    <property type="match status" value="1"/>
</dbReference>
<dbReference type="Pfam" id="PF00702">
    <property type="entry name" value="Hydrolase"/>
    <property type="match status" value="1"/>
</dbReference>
<dbReference type="InterPro" id="IPR044492">
    <property type="entry name" value="P_typ_ATPase_HD_dom"/>
</dbReference>
<sequence>MPGSEGCSCRACGHAEEERPGRREVVLIAGAAVLLAAGLFVDWTTPYGNAALLLFVLSALAAGYDLLKNALRSLVRLRFTMEVLIAIAAVGAFLIGHAEEGASVLVLFAAAELLEAHAADRARRSVSELFSLAPVNTLVRRDGRWRKVEVHEVAVGEVVLVRPGDQVPLDGVVASGASSVNQAALTGESLPATKGVGDEVFAGTQNLEGSLEVEVTRRDTESTLARVAAYVEEAQQRRSGAEKFIERFARIYTPTVIAGALAVTALLPLIFGIPFADSVYRALSLLVIACPCALALSTPVSMVSGITAAARQGILIKGSDYLETVGKARTVVFDKTGTLTTGRLEVAAVLASDDTGEEEVLKTAAALEARSAHPIAAAIMERARTAGVAAGPVEGFVAVPGAGVRGVVGSRECALGNRRLFPDMSTGEWEKKARNLEGRGLTVVFVGVGGRVVGLIGLMDAIREDAARTVADLRAQGIRTVMLTGDNEEVAAAVAGRLGIDEYQAALLPVDKMQVVEDLTARLGPVVMVGDGVNDAPALARADVGVAMGAIGSDIAIETADIVLMNDQVGGISTLMTLSKKTMRVVRQNVAISIVVKTGIAILAVPGLVTLWMAVAFGDMGLSFAVIANALRIPWERR</sequence>
<dbReference type="SUPFAM" id="SSF81653">
    <property type="entry name" value="Calcium ATPase, transduction domain A"/>
    <property type="match status" value="1"/>
</dbReference>
<dbReference type="GO" id="GO:0016887">
    <property type="term" value="F:ATP hydrolysis activity"/>
    <property type="evidence" value="ECO:0007669"/>
    <property type="project" value="InterPro"/>
</dbReference>
<dbReference type="GO" id="GO:0046872">
    <property type="term" value="F:metal ion binding"/>
    <property type="evidence" value="ECO:0007669"/>
    <property type="project" value="UniProtKB-KW"/>
</dbReference>
<keyword evidence="11" id="KW-1185">Reference proteome</keyword>
<comment type="subcellular location">
    <subcellularLocation>
        <location evidence="1">Membrane</location>
    </subcellularLocation>
</comment>
<feature type="transmembrane region" description="Helical" evidence="8">
    <location>
        <begin position="282"/>
        <end position="309"/>
    </location>
</feature>
<feature type="transmembrane region" description="Helical" evidence="8">
    <location>
        <begin position="25"/>
        <end position="41"/>
    </location>
</feature>
<feature type="transmembrane region" description="Helical" evidence="8">
    <location>
        <begin position="251"/>
        <end position="276"/>
    </location>
</feature>
<dbReference type="FunFam" id="2.70.150.10:FF:000002">
    <property type="entry name" value="Copper-transporting ATPase 1, putative"/>
    <property type="match status" value="1"/>
</dbReference>
<keyword evidence="3 8" id="KW-0812">Transmembrane</keyword>
<dbReference type="InterPro" id="IPR023298">
    <property type="entry name" value="ATPase_P-typ_TM_dom_sf"/>
</dbReference>
<reference evidence="10" key="2">
    <citation type="submission" date="2019-02" db="EMBL/GenBank/DDBJ databases">
        <authorList>
            <person name="Chen S.-C."/>
            <person name="Chien H.-H."/>
            <person name="Lai M.-C."/>
        </authorList>
    </citation>
    <scope>NUCLEOTIDE SEQUENCE</scope>
    <source>
        <strain evidence="10">N2F9704</strain>
    </source>
</reference>
<dbReference type="SUPFAM" id="SSF56784">
    <property type="entry name" value="HAD-like"/>
    <property type="match status" value="1"/>
</dbReference>
<dbReference type="InterPro" id="IPR023214">
    <property type="entry name" value="HAD_sf"/>
</dbReference>
<dbReference type="SUPFAM" id="SSF81665">
    <property type="entry name" value="Calcium ATPase, transmembrane domain M"/>
    <property type="match status" value="1"/>
</dbReference>
<keyword evidence="4" id="KW-0479">Metal-binding</keyword>
<dbReference type="Gene3D" id="2.70.150.10">
    <property type="entry name" value="Calcium-transporting ATPase, cytoplasmic transduction domain A"/>
    <property type="match status" value="1"/>
</dbReference>
<dbReference type="GeneID" id="76422885"/>
<organism evidence="10 11">
    <name type="scientific">Methanofollis aquaemaris</name>
    <dbReference type="NCBI Taxonomy" id="126734"/>
    <lineage>
        <taxon>Archaea</taxon>
        <taxon>Methanobacteriati</taxon>
        <taxon>Methanobacteriota</taxon>
        <taxon>Stenosarchaea group</taxon>
        <taxon>Methanomicrobia</taxon>
        <taxon>Methanomicrobiales</taxon>
        <taxon>Methanomicrobiaceae</taxon>
        <taxon>Methanofollis</taxon>
    </lineage>
</organism>
<dbReference type="SFLD" id="SFLDS00003">
    <property type="entry name" value="Haloacid_Dehalogenase"/>
    <property type="match status" value="1"/>
</dbReference>
<name>A0A8A3S2J8_9EURY</name>
<keyword evidence="7 8" id="KW-0472">Membrane</keyword>
<comment type="similarity">
    <text evidence="2">Belongs to the cation transport ATPase (P-type) (TC 3.A.3) family. Type IB subfamily.</text>
</comment>
<keyword evidence="6 8" id="KW-1133">Transmembrane helix</keyword>
<dbReference type="Proteomes" id="UP001042704">
    <property type="component" value="Chromosome"/>
</dbReference>
<gene>
    <name evidence="10" type="ORF">RJ40_00990</name>
</gene>
<dbReference type="InterPro" id="IPR059000">
    <property type="entry name" value="ATPase_P-type_domA"/>
</dbReference>
<dbReference type="InterPro" id="IPR008250">
    <property type="entry name" value="ATPase_P-typ_transduc_dom_A_sf"/>
</dbReference>
<dbReference type="PRINTS" id="PR00941">
    <property type="entry name" value="CDATPASE"/>
</dbReference>
<dbReference type="RefSeq" id="WP_265581486.1">
    <property type="nucleotide sequence ID" value="NZ_CP036172.1"/>
</dbReference>
<dbReference type="PANTHER" id="PTHR48085">
    <property type="entry name" value="CADMIUM/ZINC-TRANSPORTING ATPASE HMA2-RELATED"/>
    <property type="match status" value="1"/>
</dbReference>
<dbReference type="InterPro" id="IPR018303">
    <property type="entry name" value="ATPase_P-typ_P_site"/>
</dbReference>
<evidence type="ECO:0000256" key="3">
    <source>
        <dbReference type="ARBA" id="ARBA00022692"/>
    </source>
</evidence>
<dbReference type="Gene3D" id="3.40.50.1000">
    <property type="entry name" value="HAD superfamily/HAD-like"/>
    <property type="match status" value="1"/>
</dbReference>
<evidence type="ECO:0000256" key="2">
    <source>
        <dbReference type="ARBA" id="ARBA00006024"/>
    </source>
</evidence>
<dbReference type="KEGG" id="maqe:RJ40_00990"/>
<keyword evidence="5" id="KW-1278">Translocase</keyword>
<accession>A0A8A3S2J8</accession>
<evidence type="ECO:0000256" key="1">
    <source>
        <dbReference type="ARBA" id="ARBA00004370"/>
    </source>
</evidence>
<dbReference type="InterPro" id="IPR036412">
    <property type="entry name" value="HAD-like_sf"/>
</dbReference>
<dbReference type="AlphaFoldDB" id="A0A8A3S2J8"/>
<dbReference type="InterPro" id="IPR027256">
    <property type="entry name" value="P-typ_ATPase_IB"/>
</dbReference>
<dbReference type="PROSITE" id="PS00154">
    <property type="entry name" value="ATPASE_E1_E2"/>
    <property type="match status" value="1"/>
</dbReference>
<dbReference type="PANTHER" id="PTHR48085:SF5">
    <property type="entry name" value="CADMIUM_ZINC-TRANSPORTING ATPASE HMA4-RELATED"/>
    <property type="match status" value="1"/>
</dbReference>
<evidence type="ECO:0000256" key="7">
    <source>
        <dbReference type="ARBA" id="ARBA00023136"/>
    </source>
</evidence>
<dbReference type="GO" id="GO:0019829">
    <property type="term" value="F:ATPase-coupled monoatomic cation transmembrane transporter activity"/>
    <property type="evidence" value="ECO:0007669"/>
    <property type="project" value="InterPro"/>
</dbReference>
<dbReference type="NCBIfam" id="TIGR01525">
    <property type="entry name" value="ATPase-IB_hvy"/>
    <property type="match status" value="1"/>
</dbReference>
<evidence type="ECO:0000313" key="10">
    <source>
        <dbReference type="EMBL" id="QSZ66173.1"/>
    </source>
</evidence>
<dbReference type="SFLD" id="SFLDF00027">
    <property type="entry name" value="p-type_atpase"/>
    <property type="match status" value="1"/>
</dbReference>
<dbReference type="Gene3D" id="3.40.1110.10">
    <property type="entry name" value="Calcium-transporting ATPase, cytoplasmic domain N"/>
    <property type="match status" value="1"/>
</dbReference>
<reference evidence="10" key="1">
    <citation type="journal article" date="2001" name="Int. J. Syst. Evol. Microbiol.">
        <title>Methanofollis aquaemaris sp. nov., a methanogen isolated from an aquaculture fish pond.</title>
        <authorList>
            <person name="Lai M.C."/>
            <person name="Chen S.C."/>
        </authorList>
    </citation>
    <scope>NUCLEOTIDE SEQUENCE</scope>
    <source>
        <strain evidence="10">N2F9704</strain>
    </source>
</reference>
<dbReference type="InterPro" id="IPR051014">
    <property type="entry name" value="Cation_Transport_ATPase_IB"/>
</dbReference>
<feature type="transmembrane region" description="Helical" evidence="8">
    <location>
        <begin position="585"/>
        <end position="605"/>
    </location>
</feature>
<dbReference type="PRINTS" id="PR00119">
    <property type="entry name" value="CATATPASE"/>
</dbReference>
<dbReference type="NCBIfam" id="TIGR01494">
    <property type="entry name" value="ATPase_P-type"/>
    <property type="match status" value="1"/>
</dbReference>
<evidence type="ECO:0000256" key="5">
    <source>
        <dbReference type="ARBA" id="ARBA00022967"/>
    </source>
</evidence>